<gene>
    <name evidence="4" type="ORF">HMPREF9290_1411</name>
</gene>
<keyword evidence="2" id="KW-0813">Transport</keyword>
<comment type="similarity">
    <text evidence="1">Belongs to the V-ATPase F subunit family.</text>
</comment>
<evidence type="ECO:0000256" key="1">
    <source>
        <dbReference type="ARBA" id="ARBA00010148"/>
    </source>
</evidence>
<dbReference type="SUPFAM" id="SSF159468">
    <property type="entry name" value="AtpF-like"/>
    <property type="match status" value="1"/>
</dbReference>
<proteinExistence type="inferred from homology"/>
<dbReference type="PATRIC" id="fig|879305.3.peg.471"/>
<keyword evidence="5" id="KW-1185">Reference proteome</keyword>
<organism evidence="4 5">
    <name type="scientific">Anaerococcus prevotii ACS-065-V-Col13</name>
    <dbReference type="NCBI Taxonomy" id="879305"/>
    <lineage>
        <taxon>Bacteria</taxon>
        <taxon>Bacillati</taxon>
        <taxon>Bacillota</taxon>
        <taxon>Tissierellia</taxon>
        <taxon>Tissierellales</taxon>
        <taxon>Peptoniphilaceae</taxon>
        <taxon>Anaerococcus</taxon>
    </lineage>
</organism>
<dbReference type="InterPro" id="IPR008218">
    <property type="entry name" value="ATPase_V1-cplx_f_g_su"/>
</dbReference>
<name>F0GUI9_9FIRM</name>
<dbReference type="STRING" id="879305.HMPREF9290_1411"/>
<dbReference type="RefSeq" id="WP_004834244.1">
    <property type="nucleotide sequence ID" value="NZ_AEXM01000012.1"/>
</dbReference>
<accession>F0GUI9</accession>
<dbReference type="GO" id="GO:0046961">
    <property type="term" value="F:proton-transporting ATPase activity, rotational mechanism"/>
    <property type="evidence" value="ECO:0007669"/>
    <property type="project" value="InterPro"/>
</dbReference>
<evidence type="ECO:0000313" key="5">
    <source>
        <dbReference type="Proteomes" id="UP000005286"/>
    </source>
</evidence>
<dbReference type="InterPro" id="IPR036906">
    <property type="entry name" value="ATPase_V1_fsu_sf"/>
</dbReference>
<protein>
    <submittedName>
        <fullName evidence="4">Conserved domain protein</fullName>
    </submittedName>
</protein>
<evidence type="ECO:0000256" key="2">
    <source>
        <dbReference type="ARBA" id="ARBA00022448"/>
    </source>
</evidence>
<reference evidence="4 5" key="1">
    <citation type="submission" date="2011-01" db="EMBL/GenBank/DDBJ databases">
        <authorList>
            <person name="Durkin A.S."/>
            <person name="Madupu R."/>
            <person name="Torralba M."/>
            <person name="Gillis M."/>
            <person name="Methe B."/>
            <person name="Sutton G."/>
            <person name="Nelson K.E."/>
        </authorList>
    </citation>
    <scope>NUCLEOTIDE SEQUENCE [LARGE SCALE GENOMIC DNA]</scope>
    <source>
        <strain evidence="4 5">ACS-065-V-Col13</strain>
    </source>
</reference>
<keyword evidence="3" id="KW-0406">Ion transport</keyword>
<dbReference type="eggNOG" id="COG1436">
    <property type="taxonomic scope" value="Bacteria"/>
</dbReference>
<evidence type="ECO:0000313" key="4">
    <source>
        <dbReference type="EMBL" id="EGC82410.1"/>
    </source>
</evidence>
<dbReference type="AlphaFoldDB" id="F0GUI9"/>
<dbReference type="EMBL" id="AEXM01000012">
    <property type="protein sequence ID" value="EGC82410.1"/>
    <property type="molecule type" value="Genomic_DNA"/>
</dbReference>
<dbReference type="Gene3D" id="3.40.50.10580">
    <property type="entry name" value="ATPase, V1 complex, subunit F"/>
    <property type="match status" value="1"/>
</dbReference>
<dbReference type="Pfam" id="PF01990">
    <property type="entry name" value="ATP-synt_F"/>
    <property type="match status" value="1"/>
</dbReference>
<comment type="caution">
    <text evidence="4">The sequence shown here is derived from an EMBL/GenBank/DDBJ whole genome shotgun (WGS) entry which is preliminary data.</text>
</comment>
<dbReference type="Proteomes" id="UP000005286">
    <property type="component" value="Unassembled WGS sequence"/>
</dbReference>
<sequence length="79" mass="9004">MKAKLISNDPSLNLMFRLGAIETEQVEDLNYSLEIFDKSVEDNELAVLILSKQVYNSISTRVENYRENESKPLIVVIDG</sequence>
<evidence type="ECO:0000256" key="3">
    <source>
        <dbReference type="ARBA" id="ARBA00023065"/>
    </source>
</evidence>